<keyword evidence="2" id="KW-0472">Membrane</keyword>
<feature type="compositionally biased region" description="Pro residues" evidence="1">
    <location>
        <begin position="105"/>
        <end position="121"/>
    </location>
</feature>
<protein>
    <submittedName>
        <fullName evidence="3">Uncharacterized protein</fullName>
    </submittedName>
</protein>
<evidence type="ECO:0000313" key="4">
    <source>
        <dbReference type="Proteomes" id="UP000059074"/>
    </source>
</evidence>
<evidence type="ECO:0000313" key="3">
    <source>
        <dbReference type="EMBL" id="KWT65187.1"/>
    </source>
</evidence>
<reference evidence="3 4" key="1">
    <citation type="submission" date="2015-10" db="EMBL/GenBank/DDBJ databases">
        <title>Transcriptomic analysis of a linuron degrading triple-species bacterial consortium.</title>
        <authorList>
            <person name="Albers P."/>
        </authorList>
    </citation>
    <scope>NUCLEOTIDE SEQUENCE [LARGE SCALE GENOMIC DNA]</scope>
    <source>
        <strain evidence="3 4">WDL6</strain>
    </source>
</reference>
<sequence length="121" mass="13564">MRKNSDVKWRPARAPGGAVRRWLGPMVLVATAVLSIWWLRPAIWPTAEAVQHMPVQPKPKALAGDATGMQEAGMQENVLQPRPARQIRRSESRRDAGQQEYGYASPPPRHQPPPRRGPADY</sequence>
<dbReference type="AlphaFoldDB" id="A0A120CTU4"/>
<feature type="compositionally biased region" description="Basic and acidic residues" evidence="1">
    <location>
        <begin position="88"/>
        <end position="97"/>
    </location>
</feature>
<comment type="caution">
    <text evidence="3">The sequence shown here is derived from an EMBL/GenBank/DDBJ whole genome shotgun (WGS) entry which is preliminary data.</text>
</comment>
<keyword evidence="2" id="KW-0812">Transmembrane</keyword>
<keyword evidence="2" id="KW-1133">Transmembrane helix</keyword>
<gene>
    <name evidence="3" type="ORF">APY04_2936</name>
</gene>
<feature type="region of interest" description="Disordered" evidence="1">
    <location>
        <begin position="58"/>
        <end position="121"/>
    </location>
</feature>
<organism evidence="3 4">
    <name type="scientific">Hyphomicrobium sulfonivorans</name>
    <dbReference type="NCBI Taxonomy" id="121290"/>
    <lineage>
        <taxon>Bacteria</taxon>
        <taxon>Pseudomonadati</taxon>
        <taxon>Pseudomonadota</taxon>
        <taxon>Alphaproteobacteria</taxon>
        <taxon>Hyphomicrobiales</taxon>
        <taxon>Hyphomicrobiaceae</taxon>
        <taxon>Hyphomicrobium</taxon>
    </lineage>
</organism>
<evidence type="ECO:0000256" key="2">
    <source>
        <dbReference type="SAM" id="Phobius"/>
    </source>
</evidence>
<feature type="transmembrane region" description="Helical" evidence="2">
    <location>
        <begin position="21"/>
        <end position="39"/>
    </location>
</feature>
<evidence type="ECO:0000256" key="1">
    <source>
        <dbReference type="SAM" id="MobiDB-lite"/>
    </source>
</evidence>
<dbReference type="Proteomes" id="UP000059074">
    <property type="component" value="Unassembled WGS sequence"/>
</dbReference>
<name>A0A120CTU4_HYPSL</name>
<proteinExistence type="predicted"/>
<dbReference type="RefSeq" id="WP_157066820.1">
    <property type="nucleotide sequence ID" value="NZ_LMTR01000082.1"/>
</dbReference>
<accession>A0A120CTU4</accession>
<dbReference type="PATRIC" id="fig|121290.4.peg.537"/>
<dbReference type="EMBL" id="LMTR01000082">
    <property type="protein sequence ID" value="KWT65187.1"/>
    <property type="molecule type" value="Genomic_DNA"/>
</dbReference>
<keyword evidence="4" id="KW-1185">Reference proteome</keyword>